<dbReference type="InterPro" id="IPR039113">
    <property type="entry name" value="ATG29"/>
</dbReference>
<feature type="compositionally biased region" description="Low complexity" evidence="1">
    <location>
        <begin position="169"/>
        <end position="182"/>
    </location>
</feature>
<evidence type="ECO:0000313" key="2">
    <source>
        <dbReference type="EMBL" id="RKU42491.1"/>
    </source>
</evidence>
<dbReference type="GO" id="GO:0000407">
    <property type="term" value="C:phagophore assembly site"/>
    <property type="evidence" value="ECO:0007669"/>
    <property type="project" value="TreeGrafter"/>
</dbReference>
<feature type="region of interest" description="Disordered" evidence="1">
    <location>
        <begin position="15"/>
        <end position="310"/>
    </location>
</feature>
<name>A0A420Y3N2_9PEZI</name>
<dbReference type="OrthoDB" id="21072at2759"/>
<dbReference type="GO" id="GO:0000045">
    <property type="term" value="P:autophagosome assembly"/>
    <property type="evidence" value="ECO:0007669"/>
    <property type="project" value="InterPro"/>
</dbReference>
<accession>A0A420Y3N2</accession>
<feature type="compositionally biased region" description="Polar residues" evidence="1">
    <location>
        <begin position="47"/>
        <end position="61"/>
    </location>
</feature>
<dbReference type="STRING" id="177199.A0A420Y3N2"/>
<reference evidence="2 3" key="1">
    <citation type="submission" date="2018-08" db="EMBL/GenBank/DDBJ databases">
        <title>Draft genome of the lignicolous fungus Coniochaeta pulveracea.</title>
        <authorList>
            <person name="Borstlap C.J."/>
            <person name="De Witt R.N."/>
            <person name="Botha A."/>
            <person name="Volschenk H."/>
        </authorList>
    </citation>
    <scope>NUCLEOTIDE SEQUENCE [LARGE SCALE GENOMIC DNA]</scope>
    <source>
        <strain evidence="2 3">CAB683</strain>
    </source>
</reference>
<protein>
    <submittedName>
        <fullName evidence="2">Uncharacterized protein</fullName>
    </submittedName>
</protein>
<dbReference type="PANTHER" id="PTHR40012">
    <property type="entry name" value="AUTOPHAGY-RELATED PROTEIN 29"/>
    <property type="match status" value="1"/>
</dbReference>
<organism evidence="2 3">
    <name type="scientific">Coniochaeta pulveracea</name>
    <dbReference type="NCBI Taxonomy" id="177199"/>
    <lineage>
        <taxon>Eukaryota</taxon>
        <taxon>Fungi</taxon>
        <taxon>Dikarya</taxon>
        <taxon>Ascomycota</taxon>
        <taxon>Pezizomycotina</taxon>
        <taxon>Sordariomycetes</taxon>
        <taxon>Sordariomycetidae</taxon>
        <taxon>Coniochaetales</taxon>
        <taxon>Coniochaetaceae</taxon>
        <taxon>Coniochaeta</taxon>
    </lineage>
</organism>
<dbReference type="Proteomes" id="UP000275385">
    <property type="component" value="Unassembled WGS sequence"/>
</dbReference>
<comment type="caution">
    <text evidence="2">The sequence shown here is derived from an EMBL/GenBank/DDBJ whole genome shotgun (WGS) entry which is preliminary data.</text>
</comment>
<feature type="compositionally biased region" description="Polar residues" evidence="1">
    <location>
        <begin position="269"/>
        <end position="289"/>
    </location>
</feature>
<proteinExistence type="predicted"/>
<dbReference type="EMBL" id="QVQW01000055">
    <property type="protein sequence ID" value="RKU42491.1"/>
    <property type="molecule type" value="Genomic_DNA"/>
</dbReference>
<feature type="compositionally biased region" description="Low complexity" evidence="1">
    <location>
        <begin position="214"/>
        <end position="229"/>
    </location>
</feature>
<feature type="compositionally biased region" description="Polar residues" evidence="1">
    <location>
        <begin position="68"/>
        <end position="87"/>
    </location>
</feature>
<evidence type="ECO:0000313" key="3">
    <source>
        <dbReference type="Proteomes" id="UP000275385"/>
    </source>
</evidence>
<keyword evidence="3" id="KW-1185">Reference proteome</keyword>
<feature type="compositionally biased region" description="Low complexity" evidence="1">
    <location>
        <begin position="115"/>
        <end position="137"/>
    </location>
</feature>
<dbReference type="AlphaFoldDB" id="A0A420Y3N2"/>
<gene>
    <name evidence="2" type="ORF">DL546_000528</name>
</gene>
<dbReference type="PANTHER" id="PTHR40012:SF1">
    <property type="entry name" value="AUTOPHAGY-RELATED PROTEIN 29"/>
    <property type="match status" value="1"/>
</dbReference>
<sequence>MMAQTLAERHMKKVRGLLGMVPGSTTPATGSGVGRPASQLSIRKETPQGSGSGTPIKTSVNVLRPQQIARNSSMNTSQKAAPRSQSPILPRQRPPSEVQETTAGISKDDNDPNVRSPSPARSSSSSSSSSSDSPVESRIIKRPPRYKSTFDKDNGEDEDSEPAFLPYRGTGASAGSSGATTTQDLGATLRGDPKTSRRQVPGSSSVVSEAKTETTNQSQTSDSSASSSQVLREQQFRYRQPPGPLSPRRTAELAGRSPRGRVTREGSDGTPSMGSSFSDLDDASVTQSALEEALASRMQDGGGTIGSRMSTFGAAIRSRYLPKGNQGGQTQQP</sequence>
<evidence type="ECO:0000256" key="1">
    <source>
        <dbReference type="SAM" id="MobiDB-lite"/>
    </source>
</evidence>